<organism evidence="6 7">
    <name type="scientific">Sinocyclocheilus rhinocerous</name>
    <dbReference type="NCBI Taxonomy" id="307959"/>
    <lineage>
        <taxon>Eukaryota</taxon>
        <taxon>Metazoa</taxon>
        <taxon>Chordata</taxon>
        <taxon>Craniata</taxon>
        <taxon>Vertebrata</taxon>
        <taxon>Euteleostomi</taxon>
        <taxon>Actinopterygii</taxon>
        <taxon>Neopterygii</taxon>
        <taxon>Teleostei</taxon>
        <taxon>Ostariophysi</taxon>
        <taxon>Cypriniformes</taxon>
        <taxon>Cyprinidae</taxon>
        <taxon>Cyprininae</taxon>
        <taxon>Sinocyclocheilus</taxon>
    </lineage>
</organism>
<dbReference type="Gene3D" id="2.60.120.260">
    <property type="entry name" value="Galactose-binding domain-like"/>
    <property type="match status" value="1"/>
</dbReference>
<dbReference type="PANTHER" id="PTHR12911:SF22">
    <property type="entry name" value="SUN DOMAIN-CONTAINING PROTEIN 2"/>
    <property type="match status" value="1"/>
</dbReference>
<evidence type="ECO:0000256" key="4">
    <source>
        <dbReference type="ARBA" id="ARBA00023136"/>
    </source>
</evidence>
<dbReference type="InterPro" id="IPR045119">
    <property type="entry name" value="SUN1-5"/>
</dbReference>
<reference evidence="6" key="1">
    <citation type="submission" date="2025-08" db="UniProtKB">
        <authorList>
            <consortium name="Ensembl"/>
        </authorList>
    </citation>
    <scope>IDENTIFICATION</scope>
</reference>
<keyword evidence="4" id="KW-0472">Membrane</keyword>
<dbReference type="InterPro" id="IPR012919">
    <property type="entry name" value="SUN_dom"/>
</dbReference>
<feature type="domain" description="SUN" evidence="5">
    <location>
        <begin position="1"/>
        <end position="164"/>
    </location>
</feature>
<dbReference type="Ensembl" id="ENSSRHT00000089971.1">
    <property type="protein sequence ID" value="ENSSRHP00000087605.1"/>
    <property type="gene ID" value="ENSSRHG00000043311.1"/>
</dbReference>
<accession>A0A673M698</accession>
<dbReference type="PROSITE" id="PS51469">
    <property type="entry name" value="SUN"/>
    <property type="match status" value="1"/>
</dbReference>
<evidence type="ECO:0000256" key="2">
    <source>
        <dbReference type="ARBA" id="ARBA00022692"/>
    </source>
</evidence>
<dbReference type="Proteomes" id="UP000472270">
    <property type="component" value="Unassembled WGS sequence"/>
</dbReference>
<reference evidence="6" key="2">
    <citation type="submission" date="2025-09" db="UniProtKB">
        <authorList>
            <consortium name="Ensembl"/>
        </authorList>
    </citation>
    <scope>IDENTIFICATION</scope>
</reference>
<evidence type="ECO:0000256" key="1">
    <source>
        <dbReference type="ARBA" id="ARBA00004540"/>
    </source>
</evidence>
<dbReference type="GO" id="GO:0005637">
    <property type="term" value="C:nuclear inner membrane"/>
    <property type="evidence" value="ECO:0007669"/>
    <property type="project" value="UniProtKB-SubCell"/>
</dbReference>
<evidence type="ECO:0000256" key="3">
    <source>
        <dbReference type="ARBA" id="ARBA00022989"/>
    </source>
</evidence>
<dbReference type="Pfam" id="PF07738">
    <property type="entry name" value="Sad1_UNC"/>
    <property type="match status" value="1"/>
</dbReference>
<proteinExistence type="predicted"/>
<dbReference type="PANTHER" id="PTHR12911">
    <property type="entry name" value="SAD1/UNC-84-LIKE PROTEIN-RELATED"/>
    <property type="match status" value="1"/>
</dbReference>
<name>A0A673M698_9TELE</name>
<keyword evidence="3" id="KW-1133">Transmembrane helix</keyword>
<comment type="subcellular location">
    <subcellularLocation>
        <location evidence="1">Nucleus inner membrane</location>
    </subcellularLocation>
</comment>
<evidence type="ECO:0000313" key="7">
    <source>
        <dbReference type="Proteomes" id="UP000472270"/>
    </source>
</evidence>
<sequence length="166" mass="18652">MNAALVNIRDFCIYVTLLDTRLSVCVCVGASVLNTRCSETYKTRSACLSLFGIPLCFRVCVLITHVTLEHLPKELSPTGRVDSAPKDFAVYIPRLFCVQGMSNETEDGKLLGTFTYDQDGEPIQTFKLPEALDVYSMTELRILSNWGHLEYTCVYRFRVHGEPSLA</sequence>
<dbReference type="AlphaFoldDB" id="A0A673M698"/>
<evidence type="ECO:0000313" key="6">
    <source>
        <dbReference type="Ensembl" id="ENSSRHP00000087605.1"/>
    </source>
</evidence>
<dbReference type="GO" id="GO:0043495">
    <property type="term" value="F:protein-membrane adaptor activity"/>
    <property type="evidence" value="ECO:0007669"/>
    <property type="project" value="TreeGrafter"/>
</dbReference>
<gene>
    <name evidence="6" type="primary">LOC107708164</name>
</gene>
<protein>
    <submittedName>
        <fullName evidence="6">SUN domain-containing protein 2-like</fullName>
    </submittedName>
</protein>
<dbReference type="GO" id="GO:0034993">
    <property type="term" value="C:meiotic nuclear membrane microtubule tethering complex"/>
    <property type="evidence" value="ECO:0007669"/>
    <property type="project" value="TreeGrafter"/>
</dbReference>
<keyword evidence="7" id="KW-1185">Reference proteome</keyword>
<keyword evidence="2" id="KW-0812">Transmembrane</keyword>
<evidence type="ECO:0000259" key="5">
    <source>
        <dbReference type="PROSITE" id="PS51469"/>
    </source>
</evidence>